<dbReference type="InterPro" id="IPR029016">
    <property type="entry name" value="GAF-like_dom_sf"/>
</dbReference>
<evidence type="ECO:0000256" key="4">
    <source>
        <dbReference type="ARBA" id="ARBA00022991"/>
    </source>
</evidence>
<dbReference type="Gene3D" id="3.30.450.20">
    <property type="entry name" value="PAS domain"/>
    <property type="match status" value="1"/>
</dbReference>
<evidence type="ECO:0000256" key="2">
    <source>
        <dbReference type="ARBA" id="ARBA00022543"/>
    </source>
</evidence>
<protein>
    <submittedName>
        <fullName>Phytochrome</fullName>
    </submittedName>
</protein>
<keyword evidence="3" id="KW-0716">Sensory transduction</keyword>
<dbReference type="InterPro" id="IPR043150">
    <property type="entry name" value="Phytochrome_PHY_sf"/>
</dbReference>
<reference key="1">
    <citation type="journal article" date="1992" name="Photochem. Photobiol.">
        <title>Detection and partial sequence of phytochrome genes in the ferns Anemia phyllitidis (L.)Sw (Schizaeaceae) and Dryopteris filix-mas L. (Polypodiaceae) by using polymerase-chain reaction technology.</title>
        <authorList>
            <person name="Maucher H.P."/>
            <person name="Scheuerlein R."/>
            <person name="Schraudolf H."/>
        </authorList>
    </citation>
    <scope>NUCLEOTIDE SEQUENCE</scope>
</reference>
<sequence length="206" mass="23213">VMVYKFHEDEHGEVVAEIRRSDLEPYLGLHYPATDIPQASRFLFMKNRVRMICNCAATPVRVIQDKGLRQPLSLAGSTLRAPHGCHSQYMANMGTIASLVMAVIVNDNDEEVEQQNTSPKQEKLWGLVVCHHTTPRAVPFPLRSACEFLMQVFGLQLNMEMELAAQMREKHILRTQTLLCDMLLRDAPIGIVSESPNIMDLVKGSI</sequence>
<dbReference type="GO" id="GO:0009584">
    <property type="term" value="P:detection of visible light"/>
    <property type="evidence" value="ECO:0007669"/>
    <property type="project" value="InterPro"/>
</dbReference>
<dbReference type="PROSITE" id="PS00245">
    <property type="entry name" value="PHYTOCHROME_1"/>
    <property type="match status" value="1"/>
</dbReference>
<dbReference type="GO" id="GO:0009881">
    <property type="term" value="F:photoreceptor activity"/>
    <property type="evidence" value="ECO:0007669"/>
    <property type="project" value="UniProtKB-KW"/>
</dbReference>
<evidence type="ECO:0000259" key="6">
    <source>
        <dbReference type="PROSITE" id="PS50046"/>
    </source>
</evidence>
<dbReference type="SUPFAM" id="SSF55781">
    <property type="entry name" value="GAF domain-like"/>
    <property type="match status" value="1"/>
</dbReference>
<dbReference type="Pfam" id="PF01590">
    <property type="entry name" value="GAF"/>
    <property type="match status" value="1"/>
</dbReference>
<comment type="similarity">
    <text evidence="1">Belongs to the phytochrome family.</text>
</comment>
<keyword evidence="5" id="KW-0675">Receptor</keyword>
<dbReference type="PRINTS" id="PR01033">
    <property type="entry name" value="PHYTOCHROME"/>
</dbReference>
<keyword evidence="2" id="KW-0600">Photoreceptor protein</keyword>
<name>Q9S9B4_ANEPH</name>
<dbReference type="InterPro" id="IPR016132">
    <property type="entry name" value="Phyto_chromo_attachment"/>
</dbReference>
<accession>Q9S9B4</accession>
<organism>
    <name type="scientific">Anemia phyllitidis</name>
    <name type="common">Fern</name>
    <name type="synonym">Osmunda phyllitidis</name>
    <dbReference type="NCBI Taxonomy" id="12940"/>
    <lineage>
        <taxon>Eukaryota</taxon>
        <taxon>Viridiplantae</taxon>
        <taxon>Streptophyta</taxon>
        <taxon>Embryophyta</taxon>
        <taxon>Tracheophyta</taxon>
        <taxon>Polypodiopsida</taxon>
        <taxon>Polypodiidae</taxon>
        <taxon>Schizaeales</taxon>
        <taxon>Anemiaceae</taxon>
        <taxon>Anemia</taxon>
    </lineage>
</organism>
<evidence type="ECO:0000256" key="5">
    <source>
        <dbReference type="ARBA" id="ARBA00023170"/>
    </source>
</evidence>
<dbReference type="AlphaFoldDB" id="Q9S9B4"/>
<evidence type="ECO:0000256" key="3">
    <source>
        <dbReference type="ARBA" id="ARBA00022606"/>
    </source>
</evidence>
<dbReference type="InterPro" id="IPR003018">
    <property type="entry name" value="GAF"/>
</dbReference>
<feature type="domain" description="Phytochrome chromophore attachment site" evidence="6">
    <location>
        <begin position="1"/>
        <end position="151"/>
    </location>
</feature>
<keyword evidence="4" id="KW-0157">Chromophore</keyword>
<dbReference type="GO" id="GO:0006355">
    <property type="term" value="P:regulation of DNA-templated transcription"/>
    <property type="evidence" value="ECO:0007669"/>
    <property type="project" value="InterPro"/>
</dbReference>
<dbReference type="SMART" id="SM00065">
    <property type="entry name" value="GAF"/>
    <property type="match status" value="1"/>
</dbReference>
<proteinExistence type="inferred from homology"/>
<dbReference type="PROSITE" id="PS50046">
    <property type="entry name" value="PHYTOCHROME_2"/>
    <property type="match status" value="1"/>
</dbReference>
<evidence type="ECO:0000256" key="1">
    <source>
        <dbReference type="ARBA" id="ARBA00008235"/>
    </source>
</evidence>
<dbReference type="Gene3D" id="3.30.450.270">
    <property type="match status" value="1"/>
</dbReference>
<dbReference type="InterPro" id="IPR013516">
    <property type="entry name" value="Phyto_chromo_BS"/>
</dbReference>
<dbReference type="Gene3D" id="3.30.450.40">
    <property type="match status" value="1"/>
</dbReference>
<dbReference type="InterPro" id="IPR001294">
    <property type="entry name" value="Phytochrome"/>
</dbReference>